<reference evidence="10" key="1">
    <citation type="submission" date="2024-06" db="EMBL/GenBank/DDBJ databases">
        <authorList>
            <person name="Ryan C."/>
        </authorList>
    </citation>
    <scope>NUCLEOTIDE SEQUENCE [LARGE SCALE GENOMIC DNA]</scope>
</reference>
<evidence type="ECO:0000256" key="6">
    <source>
        <dbReference type="RuleBase" id="RU363077"/>
    </source>
</evidence>
<feature type="transmembrane region" description="Helical" evidence="6">
    <location>
        <begin position="68"/>
        <end position="87"/>
    </location>
</feature>
<feature type="transmembrane region" description="Helical" evidence="6">
    <location>
        <begin position="181"/>
        <end position="201"/>
    </location>
</feature>
<organism evidence="9 10">
    <name type="scientific">Urochloa decumbens</name>
    <dbReference type="NCBI Taxonomy" id="240449"/>
    <lineage>
        <taxon>Eukaryota</taxon>
        <taxon>Viridiplantae</taxon>
        <taxon>Streptophyta</taxon>
        <taxon>Embryophyta</taxon>
        <taxon>Tracheophyta</taxon>
        <taxon>Spermatophyta</taxon>
        <taxon>Magnoliopsida</taxon>
        <taxon>Liliopsida</taxon>
        <taxon>Poales</taxon>
        <taxon>Poaceae</taxon>
        <taxon>PACMAD clade</taxon>
        <taxon>Panicoideae</taxon>
        <taxon>Panicodae</taxon>
        <taxon>Paniceae</taxon>
        <taxon>Melinidinae</taxon>
        <taxon>Urochloa</taxon>
    </lineage>
</organism>
<evidence type="ECO:0000256" key="2">
    <source>
        <dbReference type="ARBA" id="ARBA00007635"/>
    </source>
</evidence>
<dbReference type="Pfam" id="PF00892">
    <property type="entry name" value="EamA"/>
    <property type="match status" value="2"/>
</dbReference>
<evidence type="ECO:0000313" key="10">
    <source>
        <dbReference type="Proteomes" id="UP001497457"/>
    </source>
</evidence>
<evidence type="ECO:0000256" key="1">
    <source>
        <dbReference type="ARBA" id="ARBA00004141"/>
    </source>
</evidence>
<feature type="domain" description="EamA" evidence="8">
    <location>
        <begin position="7"/>
        <end position="147"/>
    </location>
</feature>
<feature type="transmembrane region" description="Helical" evidence="6">
    <location>
        <begin position="34"/>
        <end position="56"/>
    </location>
</feature>
<comment type="similarity">
    <text evidence="2 6">Belongs to the drug/metabolite transporter (DMT) superfamily. Plant drug/metabolite exporter (P-DME) (TC 2.A.7.4) family.</text>
</comment>
<dbReference type="GO" id="GO:0016020">
    <property type="term" value="C:membrane"/>
    <property type="evidence" value="ECO:0007669"/>
    <property type="project" value="UniProtKB-SubCell"/>
</dbReference>
<comment type="subcellular location">
    <subcellularLocation>
        <location evidence="1 6">Membrane</location>
        <topology evidence="1 6">Multi-pass membrane protein</topology>
    </subcellularLocation>
</comment>
<name>A0ABC8W6P7_9POAL</name>
<keyword evidence="3 6" id="KW-0812">Transmembrane</keyword>
<dbReference type="Proteomes" id="UP001497457">
    <property type="component" value="Chromosome 11b"/>
</dbReference>
<feature type="transmembrane region" description="Helical" evidence="6">
    <location>
        <begin position="129"/>
        <end position="150"/>
    </location>
</feature>
<feature type="transmembrane region" description="Helical" evidence="6">
    <location>
        <begin position="304"/>
        <end position="322"/>
    </location>
</feature>
<feature type="transmembrane region" description="Helical" evidence="6">
    <location>
        <begin position="245"/>
        <end position="266"/>
    </location>
</feature>
<feature type="region of interest" description="Disordered" evidence="7">
    <location>
        <begin position="342"/>
        <end position="366"/>
    </location>
</feature>
<dbReference type="InterPro" id="IPR030184">
    <property type="entry name" value="WAT1-related"/>
</dbReference>
<keyword evidence="10" id="KW-1185">Reference proteome</keyword>
<evidence type="ECO:0000256" key="5">
    <source>
        <dbReference type="ARBA" id="ARBA00023136"/>
    </source>
</evidence>
<gene>
    <name evidence="9" type="ORF">URODEC1_LOCUS10475</name>
</gene>
<evidence type="ECO:0000256" key="7">
    <source>
        <dbReference type="SAM" id="MobiDB-lite"/>
    </source>
</evidence>
<dbReference type="AlphaFoldDB" id="A0ABC8W6P7"/>
<dbReference type="SUPFAM" id="SSF103481">
    <property type="entry name" value="Multidrug resistance efflux transporter EmrE"/>
    <property type="match status" value="2"/>
</dbReference>
<evidence type="ECO:0000259" key="8">
    <source>
        <dbReference type="Pfam" id="PF00892"/>
    </source>
</evidence>
<dbReference type="InterPro" id="IPR000620">
    <property type="entry name" value="EamA_dom"/>
</dbReference>
<dbReference type="PANTHER" id="PTHR31218">
    <property type="entry name" value="WAT1-RELATED PROTEIN"/>
    <property type="match status" value="1"/>
</dbReference>
<evidence type="ECO:0000256" key="3">
    <source>
        <dbReference type="ARBA" id="ARBA00022692"/>
    </source>
</evidence>
<dbReference type="EMBL" id="OZ075121">
    <property type="protein sequence ID" value="CAL4903333.1"/>
    <property type="molecule type" value="Genomic_DNA"/>
</dbReference>
<evidence type="ECO:0000256" key="4">
    <source>
        <dbReference type="ARBA" id="ARBA00022989"/>
    </source>
</evidence>
<protein>
    <recommendedName>
        <fullName evidence="6">WAT1-related protein</fullName>
    </recommendedName>
</protein>
<sequence length="366" mass="40324">MDAKKPYVIAIIIQFIYTGMFVVSKAAFDHGMNTYVFIFYRQAAASLLLLPMALLLERKNVRSLSPGLLLKLFFLALIGITFSLNLYNVSLKFTSATVASATTNAMPVVTFCFALLLKMEVFTLRSSSGIAKLAGVSLCLAGVFVIAFYIGPALSPINHHRVFAPSHTSALTSSAPSRMTWIKGTFFMVLANMAWSLWIVLQGKLLKEYPNKMLMTVTQCVFSAVQSFVVAVVAERDFSKWSLRLDISLLAVLYNGFVVTGVTYYLQAWCVEMKGPVFLAVWNPLCFVFTIFCSSFFLGEIVNLSSVVGGILLVGGLYSVLWGKSKEIKNAPCGKVNTMDDADDDNCHHKPQEQEQPTSASIVEQV</sequence>
<feature type="transmembrane region" description="Helical" evidence="6">
    <location>
        <begin position="7"/>
        <end position="28"/>
    </location>
</feature>
<accession>A0ABC8W6P7</accession>
<keyword evidence="4 6" id="KW-1133">Transmembrane helix</keyword>
<evidence type="ECO:0000313" key="9">
    <source>
        <dbReference type="EMBL" id="CAL4903333.1"/>
    </source>
</evidence>
<feature type="domain" description="EamA" evidence="8">
    <location>
        <begin position="183"/>
        <end position="321"/>
    </location>
</feature>
<feature type="transmembrane region" description="Helical" evidence="6">
    <location>
        <begin position="93"/>
        <end position="117"/>
    </location>
</feature>
<feature type="transmembrane region" description="Helical" evidence="6">
    <location>
        <begin position="213"/>
        <end position="233"/>
    </location>
</feature>
<feature type="compositionally biased region" description="Polar residues" evidence="7">
    <location>
        <begin position="354"/>
        <end position="366"/>
    </location>
</feature>
<proteinExistence type="inferred from homology"/>
<keyword evidence="5 6" id="KW-0472">Membrane</keyword>
<feature type="transmembrane region" description="Helical" evidence="6">
    <location>
        <begin position="278"/>
        <end position="298"/>
    </location>
</feature>
<reference evidence="9 10" key="2">
    <citation type="submission" date="2024-10" db="EMBL/GenBank/DDBJ databases">
        <authorList>
            <person name="Ryan C."/>
        </authorList>
    </citation>
    <scope>NUCLEOTIDE SEQUENCE [LARGE SCALE GENOMIC DNA]</scope>
</reference>
<dbReference type="InterPro" id="IPR037185">
    <property type="entry name" value="EmrE-like"/>
</dbReference>